<dbReference type="Pfam" id="PF13953">
    <property type="entry name" value="PapC_C"/>
    <property type="match status" value="1"/>
</dbReference>
<dbReference type="PANTHER" id="PTHR30451:SF21">
    <property type="entry name" value="FIMBRIAL USHER DOMAIN-CONTAINING PROTEIN YDET-RELATED"/>
    <property type="match status" value="1"/>
</dbReference>
<dbReference type="Gene3D" id="3.10.20.410">
    <property type="match status" value="1"/>
</dbReference>
<gene>
    <name evidence="13" type="ORF">KAJ71_01740</name>
</gene>
<dbReference type="PROSITE" id="PS01151">
    <property type="entry name" value="FIMBRIAL_USHER"/>
    <property type="match status" value="1"/>
</dbReference>
<keyword evidence="9 10" id="KW-0998">Cell outer membrane</keyword>
<proteinExistence type="inferred from homology"/>
<dbReference type="InterPro" id="IPR025885">
    <property type="entry name" value="PapC_N"/>
</dbReference>
<dbReference type="SUPFAM" id="SSF141729">
    <property type="entry name" value="FimD N-terminal domain-like"/>
    <property type="match status" value="1"/>
</dbReference>
<dbReference type="RefSeq" id="WP_375540711.1">
    <property type="nucleotide sequence ID" value="NZ_CBCSGY010000089.1"/>
</dbReference>
<evidence type="ECO:0000256" key="10">
    <source>
        <dbReference type="RuleBase" id="RU003884"/>
    </source>
</evidence>
<feature type="domain" description="PapC-like C-terminal" evidence="11">
    <location>
        <begin position="800"/>
        <end position="864"/>
    </location>
</feature>
<keyword evidence="8 10" id="KW-0472">Membrane</keyword>
<reference evidence="13" key="1">
    <citation type="submission" date="2021-04" db="EMBL/GenBank/DDBJ databases">
        <title>Genome sequence of Serratia sp. arafor3.</title>
        <authorList>
            <person name="Besaury L."/>
        </authorList>
    </citation>
    <scope>NUCLEOTIDE SEQUENCE</scope>
    <source>
        <strain evidence="13">Arafor3</strain>
    </source>
</reference>
<dbReference type="NCBIfam" id="NF011740">
    <property type="entry name" value="PRK15193.1"/>
    <property type="match status" value="1"/>
</dbReference>
<protein>
    <submittedName>
        <fullName evidence="13">Fimbrial biogenesis usher protein</fullName>
    </submittedName>
</protein>
<organism evidence="13 14">
    <name type="scientific">Serratia silvae</name>
    <dbReference type="NCBI Taxonomy" id="2824122"/>
    <lineage>
        <taxon>Bacteria</taxon>
        <taxon>Pseudomonadati</taxon>
        <taxon>Pseudomonadota</taxon>
        <taxon>Gammaproteobacteria</taxon>
        <taxon>Enterobacterales</taxon>
        <taxon>Yersiniaceae</taxon>
        <taxon>Serratia</taxon>
    </lineage>
</organism>
<evidence type="ECO:0000256" key="9">
    <source>
        <dbReference type="ARBA" id="ARBA00023237"/>
    </source>
</evidence>
<evidence type="ECO:0000256" key="2">
    <source>
        <dbReference type="ARBA" id="ARBA00008064"/>
    </source>
</evidence>
<evidence type="ECO:0000256" key="4">
    <source>
        <dbReference type="ARBA" id="ARBA00022452"/>
    </source>
</evidence>
<dbReference type="InterPro" id="IPR018030">
    <property type="entry name" value="Fimbrial_membr_usher_CS"/>
</dbReference>
<evidence type="ECO:0000256" key="7">
    <source>
        <dbReference type="ARBA" id="ARBA00022729"/>
    </source>
</evidence>
<dbReference type="EMBL" id="JAGQDC010000001">
    <property type="protein sequence ID" value="MCL1027772.1"/>
    <property type="molecule type" value="Genomic_DNA"/>
</dbReference>
<sequence>MLYLKNGTESRRVMKENHQDASIFKRTLTPLAVMLLALCGGMSARAENYFNPRFLADDPAKVADLSGFEKGLEAPPGIYRVDIYMNDGFMSTRDVSFRADTDQQTLVPCLTRSQLAAMGVNTRAIPGMAVLAAEACVPLTSMIKEASTDFDVGRQRLSISIPQAFMGNLARGYIPPDQWQNGITAGLLNYSFTGSNVRSSQSSTSNYAFLNLQSGVNLGAWRLRDNTTWSYSSGGSGSANQNRWQHVNTYLQRDIAPLRSRLTLGDGYTSGDVFDGINFRGVQVATDDNMLPESQRGFAPVIHGIARGTARVTVRQNGFEVYQATVPPGPFTIDDLSGAGNGGDLQVSIQEADGTAQVFTVPYASVPGLLRQGQVRYSVMVGQYRSGNDRQEKPTFGQGTLMWGVADGWTLSGGSQLADRYQAFNLGVSKDLGILGAVSLDITQARATLPDDSTHQGQSLRFLYNKALNEWGTNLQLVGYRYSTSGYYSLADTTWGQMSGYSTATDEGIVQITPKLTDYFNLAYNKRGRLQMTVTQQVADNATLYLTGSHQTYWGIGKADEQLQAGYSGTLEDITYTLSYSLTKNAWQDGRDNMLAFNISIPFSHWLRSDSQSAFRRSSVSYSMSDDLNGRMTNQAGVYGTLLDDNNLSYNVQAGYTGGGEGTSGGTGNAALTYRGASGNANVGYSRSNGYNQLYYGLSGGVLAHENGITLSQPLNDTLILVKAPGAGNVSVENQSGIRTDHRGYAVLPFAMDYRENRVALNPNTLANNVELDEAVVSVVPNHGAVVLADFKTHVGLKVLMTLTYNGQPLPFGSVVSFDNGRSGSIVADGGQVYLTGLPPSGEVKAKWGEGATEQCVASYQLPPESQLKALSYLTALCRTMPTGGRGER</sequence>
<keyword evidence="4" id="KW-1134">Transmembrane beta strand</keyword>
<dbReference type="Gene3D" id="2.60.40.3110">
    <property type="match status" value="1"/>
</dbReference>
<comment type="caution">
    <text evidence="13">The sequence shown here is derived from an EMBL/GenBank/DDBJ whole genome shotgun (WGS) entry which is preliminary data.</text>
</comment>
<dbReference type="Pfam" id="PF00577">
    <property type="entry name" value="Usher"/>
    <property type="match status" value="1"/>
</dbReference>
<evidence type="ECO:0000313" key="14">
    <source>
        <dbReference type="Proteomes" id="UP001165275"/>
    </source>
</evidence>
<keyword evidence="6 10" id="KW-0812">Transmembrane</keyword>
<dbReference type="InterPro" id="IPR037224">
    <property type="entry name" value="PapC_N_sf"/>
</dbReference>
<dbReference type="InterPro" id="IPR025949">
    <property type="entry name" value="PapC-like_C"/>
</dbReference>
<evidence type="ECO:0000256" key="6">
    <source>
        <dbReference type="ARBA" id="ARBA00022692"/>
    </source>
</evidence>
<dbReference type="InterPro" id="IPR042186">
    <property type="entry name" value="FimD_plug_dom"/>
</dbReference>
<evidence type="ECO:0000256" key="1">
    <source>
        <dbReference type="ARBA" id="ARBA00004571"/>
    </source>
</evidence>
<dbReference type="InterPro" id="IPR000015">
    <property type="entry name" value="Fimb_usher"/>
</dbReference>
<dbReference type="Proteomes" id="UP001165275">
    <property type="component" value="Unassembled WGS sequence"/>
</dbReference>
<dbReference type="PANTHER" id="PTHR30451">
    <property type="entry name" value="OUTER MEMBRANE USHER PROTEIN"/>
    <property type="match status" value="1"/>
</dbReference>
<evidence type="ECO:0000256" key="3">
    <source>
        <dbReference type="ARBA" id="ARBA00022448"/>
    </source>
</evidence>
<evidence type="ECO:0000256" key="8">
    <source>
        <dbReference type="ARBA" id="ARBA00023136"/>
    </source>
</evidence>
<keyword evidence="14" id="KW-1185">Reference proteome</keyword>
<evidence type="ECO:0000256" key="5">
    <source>
        <dbReference type="ARBA" id="ARBA00022558"/>
    </source>
</evidence>
<dbReference type="Gene3D" id="2.60.40.2610">
    <property type="entry name" value="Outer membrane usher protein FimD, plug domain"/>
    <property type="match status" value="1"/>
</dbReference>
<keyword evidence="3 10" id="KW-0813">Transport</keyword>
<name>A0ABT0K7L3_9GAMM</name>
<dbReference type="InterPro" id="IPR043142">
    <property type="entry name" value="PapC-like_C_sf"/>
</dbReference>
<feature type="domain" description="PapC N-terminal" evidence="12">
    <location>
        <begin position="49"/>
        <end position="193"/>
    </location>
</feature>
<keyword evidence="7" id="KW-0732">Signal</keyword>
<evidence type="ECO:0000259" key="12">
    <source>
        <dbReference type="Pfam" id="PF13954"/>
    </source>
</evidence>
<evidence type="ECO:0000313" key="13">
    <source>
        <dbReference type="EMBL" id="MCL1027772.1"/>
    </source>
</evidence>
<evidence type="ECO:0000259" key="11">
    <source>
        <dbReference type="Pfam" id="PF13953"/>
    </source>
</evidence>
<keyword evidence="5 10" id="KW-1029">Fimbrium biogenesis</keyword>
<accession>A0ABT0K7L3</accession>
<comment type="subcellular location">
    <subcellularLocation>
        <location evidence="1 10">Cell outer membrane</location>
        <topology evidence="1 10">Multi-pass membrane protein</topology>
    </subcellularLocation>
</comment>
<comment type="similarity">
    <text evidence="2 10">Belongs to the fimbrial export usher family.</text>
</comment>
<dbReference type="Gene3D" id="2.60.40.2070">
    <property type="match status" value="1"/>
</dbReference>
<dbReference type="Pfam" id="PF13954">
    <property type="entry name" value="PapC_N"/>
    <property type="match status" value="1"/>
</dbReference>